<name>A0ABP1G2P8_9CHLO</name>
<dbReference type="Proteomes" id="UP001497392">
    <property type="component" value="Unassembled WGS sequence"/>
</dbReference>
<reference evidence="1 2" key="1">
    <citation type="submission" date="2024-06" db="EMBL/GenBank/DDBJ databases">
        <authorList>
            <person name="Kraege A."/>
            <person name="Thomma B."/>
        </authorList>
    </citation>
    <scope>NUCLEOTIDE SEQUENCE [LARGE SCALE GENOMIC DNA]</scope>
</reference>
<protein>
    <submittedName>
        <fullName evidence="1">G9385 protein</fullName>
    </submittedName>
</protein>
<organism evidence="1 2">
    <name type="scientific">Coccomyxa viridis</name>
    <dbReference type="NCBI Taxonomy" id="1274662"/>
    <lineage>
        <taxon>Eukaryota</taxon>
        <taxon>Viridiplantae</taxon>
        <taxon>Chlorophyta</taxon>
        <taxon>core chlorophytes</taxon>
        <taxon>Trebouxiophyceae</taxon>
        <taxon>Trebouxiophyceae incertae sedis</taxon>
        <taxon>Coccomyxaceae</taxon>
        <taxon>Coccomyxa</taxon>
    </lineage>
</organism>
<gene>
    <name evidence="1" type="primary">g9385</name>
    <name evidence="1" type="ORF">VP750_LOCUS8442</name>
</gene>
<sequence>MYSFAFANTAFYVMAVCRSFAQSRMGSVLLHYPRLCWDFVVGNPTTGGVITSLYIVDDFGCTPIEDTDEIQDEDVDKSLVAFYTWQHVDGVKEYAIMHAIPEGSETDVVHDITPHCEGPPSVEPPDRILSVTYNSTDVTHAYNQYAGPAKDFYASAQCGCNLVKSRMIDRCGVFLFDGSERDATFIDLDTLPEKGFIKIFEDSD</sequence>
<dbReference type="EMBL" id="CAXHTA020000016">
    <property type="protein sequence ID" value="CAL5226536.1"/>
    <property type="molecule type" value="Genomic_DNA"/>
</dbReference>
<evidence type="ECO:0000313" key="2">
    <source>
        <dbReference type="Proteomes" id="UP001497392"/>
    </source>
</evidence>
<keyword evidence="2" id="KW-1185">Reference proteome</keyword>
<accession>A0ABP1G2P8</accession>
<evidence type="ECO:0000313" key="1">
    <source>
        <dbReference type="EMBL" id="CAL5226536.1"/>
    </source>
</evidence>
<comment type="caution">
    <text evidence="1">The sequence shown here is derived from an EMBL/GenBank/DDBJ whole genome shotgun (WGS) entry which is preliminary data.</text>
</comment>
<proteinExistence type="predicted"/>